<dbReference type="EMBL" id="BSFL01000002">
    <property type="protein sequence ID" value="GLK80144.1"/>
    <property type="molecule type" value="Genomic_DNA"/>
</dbReference>
<gene>
    <name evidence="3" type="ORF">GCM10008174_18850</name>
</gene>
<feature type="transmembrane region" description="Helical" evidence="1">
    <location>
        <begin position="381"/>
        <end position="400"/>
    </location>
</feature>
<evidence type="ECO:0000259" key="2">
    <source>
        <dbReference type="Pfam" id="PF13460"/>
    </source>
</evidence>
<comment type="caution">
    <text evidence="3">The sequence shown here is derived from an EMBL/GenBank/DDBJ whole genome shotgun (WGS) entry which is preliminary data.</text>
</comment>
<dbReference type="Pfam" id="PF13781">
    <property type="entry name" value="DoxX_3"/>
    <property type="match status" value="1"/>
</dbReference>
<dbReference type="AlphaFoldDB" id="A0A9W6JPY6"/>
<dbReference type="PANTHER" id="PTHR12126:SF11">
    <property type="entry name" value="NADH DEHYDROGENASE [UBIQUINONE] 1 ALPHA SUBCOMPLEX SUBUNIT 9, MITOCHONDRIAL"/>
    <property type="match status" value="1"/>
</dbReference>
<name>A0A9W6JPY6_9HYPH</name>
<accession>A0A9W6JPY6</accession>
<sequence length="431" mass="44814">MNVLVLGAYGFIGSSVVDALVARGWDVIGVGRSIDAARRRRPDVRWRAADIARLAAPDDWALLLQGVDAVVNCAGALQDGGRDDVSAVQARAMFALYGAAARAGVAHIVQISATRAAEDADTVFMRSKGEADAALKASGLIWTILRPGLVVGPGAYGGTALLRGLAAFPIVSPTLAGAGPIQTAGVDEVAEAVVAALDGRVPPNVVYDLVEDAPHSLEEIVAAFRVWLGHPAGVRIALPRGLARVLCRAGDLFGWLGWRPPLRTTALNEIEAGVRGDAARWRAARGAGLRPLGDTLARMPSSIQERWFARLFLLKPFAISVLAAFWIASGAIALFRFDAAVGVLADRAGSPGLSALAVGGGAVLDLALGFGLLLRRTHVAAALGMVATTCIYLLLGSVLAPDLWLDPLGPLVKTWPGLALALVVAAIAEDR</sequence>
<keyword evidence="1" id="KW-1133">Transmembrane helix</keyword>
<dbReference type="GO" id="GO:0044877">
    <property type="term" value="F:protein-containing complex binding"/>
    <property type="evidence" value="ECO:0007669"/>
    <property type="project" value="TreeGrafter"/>
</dbReference>
<feature type="transmembrane region" description="Helical" evidence="1">
    <location>
        <begin position="412"/>
        <end position="428"/>
    </location>
</feature>
<reference evidence="3" key="2">
    <citation type="submission" date="2023-01" db="EMBL/GenBank/DDBJ databases">
        <authorList>
            <person name="Sun Q."/>
            <person name="Evtushenko L."/>
        </authorList>
    </citation>
    <scope>NUCLEOTIDE SEQUENCE</scope>
    <source>
        <strain evidence="3">VKM B-2748</strain>
    </source>
</reference>
<dbReference type="SUPFAM" id="SSF51735">
    <property type="entry name" value="NAD(P)-binding Rossmann-fold domains"/>
    <property type="match status" value="1"/>
</dbReference>
<feature type="transmembrane region" description="Helical" evidence="1">
    <location>
        <begin position="312"/>
        <end position="335"/>
    </location>
</feature>
<keyword evidence="4" id="KW-1185">Reference proteome</keyword>
<protein>
    <recommendedName>
        <fullName evidence="2">NAD(P)-binding domain-containing protein</fullName>
    </recommendedName>
</protein>
<proteinExistence type="predicted"/>
<keyword evidence="1" id="KW-0472">Membrane</keyword>
<evidence type="ECO:0000313" key="4">
    <source>
        <dbReference type="Proteomes" id="UP001143309"/>
    </source>
</evidence>
<evidence type="ECO:0000313" key="3">
    <source>
        <dbReference type="EMBL" id="GLK80144.1"/>
    </source>
</evidence>
<keyword evidence="1" id="KW-0812">Transmembrane</keyword>
<dbReference type="RefSeq" id="WP_271200615.1">
    <property type="nucleotide sequence ID" value="NZ_BSFL01000002.1"/>
</dbReference>
<dbReference type="InterPro" id="IPR051207">
    <property type="entry name" value="ComplexI_NDUFA9_subunit"/>
</dbReference>
<organism evidence="3 4">
    <name type="scientific">Methylopila turkensis</name>
    <dbReference type="NCBI Taxonomy" id="1437816"/>
    <lineage>
        <taxon>Bacteria</taxon>
        <taxon>Pseudomonadati</taxon>
        <taxon>Pseudomonadota</taxon>
        <taxon>Alphaproteobacteria</taxon>
        <taxon>Hyphomicrobiales</taxon>
        <taxon>Methylopilaceae</taxon>
        <taxon>Methylopila</taxon>
    </lineage>
</organism>
<dbReference type="Proteomes" id="UP001143309">
    <property type="component" value="Unassembled WGS sequence"/>
</dbReference>
<feature type="transmembrane region" description="Helical" evidence="1">
    <location>
        <begin position="355"/>
        <end position="374"/>
    </location>
</feature>
<dbReference type="InterPro" id="IPR016040">
    <property type="entry name" value="NAD(P)-bd_dom"/>
</dbReference>
<feature type="domain" description="NAD(P)-binding" evidence="2">
    <location>
        <begin position="7"/>
        <end position="149"/>
    </location>
</feature>
<dbReference type="InterPro" id="IPR025695">
    <property type="entry name" value="DoxX-like"/>
</dbReference>
<dbReference type="PANTHER" id="PTHR12126">
    <property type="entry name" value="NADH-UBIQUINONE OXIDOREDUCTASE 39 KDA SUBUNIT-RELATED"/>
    <property type="match status" value="1"/>
</dbReference>
<dbReference type="Gene3D" id="3.40.50.720">
    <property type="entry name" value="NAD(P)-binding Rossmann-like Domain"/>
    <property type="match status" value="1"/>
</dbReference>
<dbReference type="Pfam" id="PF13460">
    <property type="entry name" value="NAD_binding_10"/>
    <property type="match status" value="1"/>
</dbReference>
<evidence type="ECO:0000256" key="1">
    <source>
        <dbReference type="SAM" id="Phobius"/>
    </source>
</evidence>
<dbReference type="InterPro" id="IPR036291">
    <property type="entry name" value="NAD(P)-bd_dom_sf"/>
</dbReference>
<reference evidence="3" key="1">
    <citation type="journal article" date="2014" name="Int. J. Syst. Evol. Microbiol.">
        <title>Complete genome sequence of Corynebacterium casei LMG S-19264T (=DSM 44701T), isolated from a smear-ripened cheese.</title>
        <authorList>
            <consortium name="US DOE Joint Genome Institute (JGI-PGF)"/>
            <person name="Walter F."/>
            <person name="Albersmeier A."/>
            <person name="Kalinowski J."/>
            <person name="Ruckert C."/>
        </authorList>
    </citation>
    <scope>NUCLEOTIDE SEQUENCE</scope>
    <source>
        <strain evidence="3">VKM B-2748</strain>
    </source>
</reference>